<evidence type="ECO:0000313" key="2">
    <source>
        <dbReference type="Proteomes" id="UP000778797"/>
    </source>
</evidence>
<accession>A0ABS8EQR3</accession>
<dbReference type="EMBL" id="JAFMPT010000027">
    <property type="protein sequence ID" value="MCC1485551.1"/>
    <property type="molecule type" value="Genomic_DNA"/>
</dbReference>
<reference evidence="2" key="2">
    <citation type="submission" date="2023-07" db="EMBL/GenBank/DDBJ databases">
        <title>Genome of Winogradskyella sp. E313.</title>
        <authorList>
            <person name="Zhou Y."/>
        </authorList>
    </citation>
    <scope>NUCLEOTIDE SEQUENCE [LARGE SCALE GENOMIC DNA]</scope>
    <source>
        <strain evidence="2">E313</strain>
    </source>
</reference>
<sequence length="583" mass="68472">MKKGNLKNWKTDGSEELELFFAQRLNELLFDYTLDSYKYYALNINLLLIEALRRINKIKNELTEDLNLKDIVDEINLKAKNDIVTKSILGPKYQIYFPLKIENNKSKFRIDLEILSNKISLNQIIPELFKLIEKEFDSGSKINLNILASQLVTALINVGFHQSYIYHQVNYYFFGGRLKKNRGLSHFFQYFEPKRKEFIVYIKVSNSFNEIKELCSKYKLEIISELELENCNQKANEFINSKNDNEVFAKCIEIKAFDSQSARLMAINLLNRLAGFFSYFHHKNPPTIDRTAIIYLDDKHFLIEPTTSPMAKGEDMSHKVAAEMLETFLRKFTPTNSTKLKFDRAVNLHSLAIQSDSNENRLLNLWITYETLFGTGKTTTVIHIINSLGHISSLKYFEKIFNELSKSIYTWNKDEFEEIKKLTGENSDTNAICSFCTSSDYENERKSLYSKLNEFPLLRFRIDNLNKNLSSSKKIISFLEKHNQRIKWHIKRLYRTRNNIVHDGKNTRNLDILVENAHSYFDTFMDEFILDNIISNSLDSIPQAVTHYQTLNENWLKNLKEDESIKINKDNFAKYLLFKEYCS</sequence>
<gene>
    <name evidence="1" type="ORF">J1C55_13175</name>
</gene>
<reference evidence="2" key="1">
    <citation type="submission" date="2021-03" db="EMBL/GenBank/DDBJ databases">
        <title>Genome of Cognatishimia sp. F0-27.</title>
        <authorList>
            <person name="Ping X."/>
        </authorList>
    </citation>
    <scope>NUCLEOTIDE SEQUENCE [LARGE SCALE GENOMIC DNA]</scope>
    <source>
        <strain evidence="2">E313</strain>
    </source>
</reference>
<name>A0ABS8EQR3_9FLAO</name>
<evidence type="ECO:0008006" key="3">
    <source>
        <dbReference type="Google" id="ProtNLM"/>
    </source>
</evidence>
<comment type="caution">
    <text evidence="1">The sequence shown here is derived from an EMBL/GenBank/DDBJ whole genome shotgun (WGS) entry which is preliminary data.</text>
</comment>
<dbReference type="RefSeq" id="WP_227478043.1">
    <property type="nucleotide sequence ID" value="NZ_JAFMPT010000027.1"/>
</dbReference>
<keyword evidence="2" id="KW-1185">Reference proteome</keyword>
<proteinExistence type="predicted"/>
<protein>
    <recommendedName>
        <fullName evidence="3">Apea-like HEPN domain-containing protein</fullName>
    </recommendedName>
</protein>
<dbReference type="Proteomes" id="UP000778797">
    <property type="component" value="Unassembled WGS sequence"/>
</dbReference>
<evidence type="ECO:0000313" key="1">
    <source>
        <dbReference type="EMBL" id="MCC1485551.1"/>
    </source>
</evidence>
<organism evidence="1 2">
    <name type="scientific">Winogradskyella immobilis</name>
    <dbReference type="NCBI Taxonomy" id="2816852"/>
    <lineage>
        <taxon>Bacteria</taxon>
        <taxon>Pseudomonadati</taxon>
        <taxon>Bacteroidota</taxon>
        <taxon>Flavobacteriia</taxon>
        <taxon>Flavobacteriales</taxon>
        <taxon>Flavobacteriaceae</taxon>
        <taxon>Winogradskyella</taxon>
    </lineage>
</organism>